<evidence type="ECO:0000256" key="2">
    <source>
        <dbReference type="SAM" id="MobiDB-lite"/>
    </source>
</evidence>
<dbReference type="Pfam" id="PF00076">
    <property type="entry name" value="RRM_1"/>
    <property type="match status" value="1"/>
</dbReference>
<dbReference type="InterPro" id="IPR000504">
    <property type="entry name" value="RRM_dom"/>
</dbReference>
<name>X1QK23_9ZZZZ</name>
<feature type="region of interest" description="Disordered" evidence="2">
    <location>
        <begin position="70"/>
        <end position="89"/>
    </location>
</feature>
<feature type="non-terminal residue" evidence="4">
    <location>
        <position position="89"/>
    </location>
</feature>
<evidence type="ECO:0000259" key="3">
    <source>
        <dbReference type="PROSITE" id="PS50102"/>
    </source>
</evidence>
<dbReference type="InterPro" id="IPR035979">
    <property type="entry name" value="RBD_domain_sf"/>
</dbReference>
<dbReference type="InterPro" id="IPR012677">
    <property type="entry name" value="Nucleotide-bd_a/b_plait_sf"/>
</dbReference>
<organism evidence="4">
    <name type="scientific">marine sediment metagenome</name>
    <dbReference type="NCBI Taxonomy" id="412755"/>
    <lineage>
        <taxon>unclassified sequences</taxon>
        <taxon>metagenomes</taxon>
        <taxon>ecological metagenomes</taxon>
    </lineage>
</organism>
<dbReference type="Gene3D" id="3.30.70.330">
    <property type="match status" value="1"/>
</dbReference>
<evidence type="ECO:0000313" key="4">
    <source>
        <dbReference type="EMBL" id="GAI43604.1"/>
    </source>
</evidence>
<dbReference type="InterPro" id="IPR052462">
    <property type="entry name" value="SLIRP/GR-RBP-like"/>
</dbReference>
<proteinExistence type="predicted"/>
<dbReference type="CDD" id="cd21608">
    <property type="entry name" value="RRM2_NsCP33_like"/>
    <property type="match status" value="1"/>
</dbReference>
<reference evidence="4" key="1">
    <citation type="journal article" date="2014" name="Front. Microbiol.">
        <title>High frequency of phylogenetically diverse reductive dehalogenase-homologous genes in deep subseafloor sedimentary metagenomes.</title>
        <authorList>
            <person name="Kawai M."/>
            <person name="Futagami T."/>
            <person name="Toyoda A."/>
            <person name="Takaki Y."/>
            <person name="Nishi S."/>
            <person name="Hori S."/>
            <person name="Arai W."/>
            <person name="Tsubouchi T."/>
            <person name="Morono Y."/>
            <person name="Uchiyama I."/>
            <person name="Ito T."/>
            <person name="Fujiyama A."/>
            <person name="Inagaki F."/>
            <person name="Takami H."/>
        </authorList>
    </citation>
    <scope>NUCLEOTIDE SEQUENCE</scope>
    <source>
        <strain evidence="4">Expedition CK06-06</strain>
    </source>
</reference>
<dbReference type="AlphaFoldDB" id="X1QK23"/>
<dbReference type="EMBL" id="BARV01025364">
    <property type="protein sequence ID" value="GAI43604.1"/>
    <property type="molecule type" value="Genomic_DNA"/>
</dbReference>
<evidence type="ECO:0000256" key="1">
    <source>
        <dbReference type="ARBA" id="ARBA00022884"/>
    </source>
</evidence>
<gene>
    <name evidence="4" type="ORF">S06H3_41200</name>
</gene>
<dbReference type="SMART" id="SM00360">
    <property type="entry name" value="RRM"/>
    <property type="match status" value="1"/>
</dbReference>
<dbReference type="SUPFAM" id="SSF54928">
    <property type="entry name" value="RNA-binding domain, RBD"/>
    <property type="match status" value="1"/>
</dbReference>
<feature type="domain" description="RRM" evidence="3">
    <location>
        <begin position="1"/>
        <end position="79"/>
    </location>
</feature>
<dbReference type="GO" id="GO:0003723">
    <property type="term" value="F:RNA binding"/>
    <property type="evidence" value="ECO:0007669"/>
    <property type="project" value="UniProtKB-KW"/>
</dbReference>
<dbReference type="InterPro" id="IPR048289">
    <property type="entry name" value="RRM2_NsCP33-like"/>
</dbReference>
<dbReference type="PROSITE" id="PS50102">
    <property type="entry name" value="RRM"/>
    <property type="match status" value="1"/>
</dbReference>
<accession>X1QK23</accession>
<sequence length="89" mass="9785">MNIYVGNLPWDLSEEDLREAFAAFGEVETAKIVTDRETGRARGFGFVEMSNKDEGTAAISGLNEKDLKGRAIKVNEARPRTENRRPGGG</sequence>
<dbReference type="PANTHER" id="PTHR48027">
    <property type="entry name" value="HETEROGENEOUS NUCLEAR RIBONUCLEOPROTEIN 87F-RELATED"/>
    <property type="match status" value="1"/>
</dbReference>
<keyword evidence="1" id="KW-0694">RNA-binding</keyword>
<protein>
    <recommendedName>
        <fullName evidence="3">RRM domain-containing protein</fullName>
    </recommendedName>
</protein>
<comment type="caution">
    <text evidence="4">The sequence shown here is derived from an EMBL/GenBank/DDBJ whole genome shotgun (WGS) entry which is preliminary data.</text>
</comment>